<protein>
    <submittedName>
        <fullName evidence="1">Uncharacterized protein</fullName>
    </submittedName>
</protein>
<reference evidence="1" key="1">
    <citation type="submission" date="2013-07" db="EMBL/GenBank/DDBJ databases">
        <title>The genome of Eucalyptus grandis.</title>
        <authorList>
            <person name="Schmutz J."/>
            <person name="Hayes R."/>
            <person name="Myburg A."/>
            <person name="Tuskan G."/>
            <person name="Grattapaglia D."/>
            <person name="Rokhsar D.S."/>
        </authorList>
    </citation>
    <scope>NUCLEOTIDE SEQUENCE</scope>
    <source>
        <tissue evidence="1">Leaf extractions</tissue>
    </source>
</reference>
<organism evidence="1">
    <name type="scientific">Eucalyptus grandis</name>
    <name type="common">Flooded gum</name>
    <dbReference type="NCBI Taxonomy" id="71139"/>
    <lineage>
        <taxon>Eukaryota</taxon>
        <taxon>Viridiplantae</taxon>
        <taxon>Streptophyta</taxon>
        <taxon>Embryophyta</taxon>
        <taxon>Tracheophyta</taxon>
        <taxon>Spermatophyta</taxon>
        <taxon>Magnoliopsida</taxon>
        <taxon>eudicotyledons</taxon>
        <taxon>Gunneridae</taxon>
        <taxon>Pentapetalae</taxon>
        <taxon>rosids</taxon>
        <taxon>malvids</taxon>
        <taxon>Myrtales</taxon>
        <taxon>Myrtaceae</taxon>
        <taxon>Myrtoideae</taxon>
        <taxon>Eucalypteae</taxon>
        <taxon>Eucalyptus</taxon>
    </lineage>
</organism>
<evidence type="ECO:0000313" key="1">
    <source>
        <dbReference type="EMBL" id="KCW86800.1"/>
    </source>
</evidence>
<dbReference type="InParanoid" id="A0A059D9A2"/>
<dbReference type="AlphaFoldDB" id="A0A059D9A2"/>
<dbReference type="EMBL" id="KK198754">
    <property type="protein sequence ID" value="KCW86800.1"/>
    <property type="molecule type" value="Genomic_DNA"/>
</dbReference>
<accession>A0A059D9A2</accession>
<name>A0A059D9A2_EUCGR</name>
<gene>
    <name evidence="1" type="ORF">EUGRSUZ_B03408</name>
</gene>
<dbReference type="Gramene" id="KCW86800">
    <property type="protein sequence ID" value="KCW86800"/>
    <property type="gene ID" value="EUGRSUZ_B03408"/>
</dbReference>
<sequence length="99" mass="11486">MWLRPVTILTFTNAFPYMYHVHRAFVNSERWIFRRCHGKAEASANLHPKLKVTTETMPPHPRTKSQTNAADIQKIVEESPAKLSSLSLSSKQRRNRFPP</sequence>
<proteinExistence type="predicted"/>